<evidence type="ECO:0000313" key="3">
    <source>
        <dbReference type="EMBL" id="ORY85769.1"/>
    </source>
</evidence>
<comment type="similarity">
    <text evidence="1">Belongs to the bacterial ribosomal protein bL21 family.</text>
</comment>
<dbReference type="SUPFAM" id="SSF141091">
    <property type="entry name" value="L21p-like"/>
    <property type="match status" value="1"/>
</dbReference>
<dbReference type="RefSeq" id="XP_040727251.1">
    <property type="nucleotide sequence ID" value="XM_040871022.1"/>
</dbReference>
<accession>A0A1Y2FPB1</accession>
<dbReference type="GeneID" id="63787621"/>
<dbReference type="InterPro" id="IPR036164">
    <property type="entry name" value="bL21-like_sf"/>
</dbReference>
<sequence length="128" mass="14773">MAALRLQPRQFAKMRIDGKAYTITNGDVIHLPTRLKNTSVGDTLRLTHAIMVGSRDFTIRGQPFVKEDLFECSATVIEHTKQPMLRTIKKKRRNRHAKLVESKQPYTVLRINKIQIHEPTAVTDRKQL</sequence>
<comment type="caution">
    <text evidence="3">The sequence shown here is derived from an EMBL/GenBank/DDBJ whole genome shotgun (WGS) entry which is preliminary data.</text>
</comment>
<keyword evidence="3" id="KW-0687">Ribonucleoprotein</keyword>
<dbReference type="GO" id="GO:0005762">
    <property type="term" value="C:mitochondrial large ribosomal subunit"/>
    <property type="evidence" value="ECO:0007669"/>
    <property type="project" value="TreeGrafter"/>
</dbReference>
<name>A0A1Y2FPB1_PROLT</name>
<protein>
    <recommendedName>
        <fullName evidence="2">Large ribosomal subunit protein bL21m</fullName>
    </recommendedName>
</protein>
<dbReference type="PANTHER" id="PTHR21349">
    <property type="entry name" value="50S RIBOSOMAL PROTEIN L21"/>
    <property type="match status" value="1"/>
</dbReference>
<dbReference type="OMA" id="ITKEPRY"/>
<proteinExistence type="inferred from homology"/>
<evidence type="ECO:0000256" key="1">
    <source>
        <dbReference type="ARBA" id="ARBA00008563"/>
    </source>
</evidence>
<dbReference type="EMBL" id="MCFI01000004">
    <property type="protein sequence ID" value="ORY85769.1"/>
    <property type="molecule type" value="Genomic_DNA"/>
</dbReference>
<dbReference type="STRING" id="56484.A0A1Y2FPB1"/>
<gene>
    <name evidence="3" type="ORF">BCR37DRAFT_391525</name>
</gene>
<dbReference type="Proteomes" id="UP000193685">
    <property type="component" value="Unassembled WGS sequence"/>
</dbReference>
<organism evidence="3 4">
    <name type="scientific">Protomyces lactucae-debilis</name>
    <dbReference type="NCBI Taxonomy" id="2754530"/>
    <lineage>
        <taxon>Eukaryota</taxon>
        <taxon>Fungi</taxon>
        <taxon>Dikarya</taxon>
        <taxon>Ascomycota</taxon>
        <taxon>Taphrinomycotina</taxon>
        <taxon>Taphrinomycetes</taxon>
        <taxon>Taphrinales</taxon>
        <taxon>Protomycetaceae</taxon>
        <taxon>Protomyces</taxon>
    </lineage>
</organism>
<dbReference type="PANTHER" id="PTHR21349:SF0">
    <property type="entry name" value="LARGE RIBOSOMAL SUBUNIT PROTEIN BL21M"/>
    <property type="match status" value="1"/>
</dbReference>
<reference evidence="3 4" key="1">
    <citation type="submission" date="2016-07" db="EMBL/GenBank/DDBJ databases">
        <title>Pervasive Adenine N6-methylation of Active Genes in Fungi.</title>
        <authorList>
            <consortium name="DOE Joint Genome Institute"/>
            <person name="Mondo S.J."/>
            <person name="Dannebaum R.O."/>
            <person name="Kuo R.C."/>
            <person name="Labutti K."/>
            <person name="Haridas S."/>
            <person name="Kuo A."/>
            <person name="Salamov A."/>
            <person name="Ahrendt S.R."/>
            <person name="Lipzen A."/>
            <person name="Sullivan W."/>
            <person name="Andreopoulos W.B."/>
            <person name="Clum A."/>
            <person name="Lindquist E."/>
            <person name="Daum C."/>
            <person name="Ramamoorthy G.K."/>
            <person name="Gryganskyi A."/>
            <person name="Culley D."/>
            <person name="Magnuson J.K."/>
            <person name="James T.Y."/>
            <person name="O'Malley M.A."/>
            <person name="Stajich J.E."/>
            <person name="Spatafora J.W."/>
            <person name="Visel A."/>
            <person name="Grigoriev I.V."/>
        </authorList>
    </citation>
    <scope>NUCLEOTIDE SEQUENCE [LARGE SCALE GENOMIC DNA]</scope>
    <source>
        <strain evidence="3 4">12-1054</strain>
    </source>
</reference>
<dbReference type="OrthoDB" id="5994at2759"/>
<evidence type="ECO:0000256" key="2">
    <source>
        <dbReference type="ARBA" id="ARBA00044129"/>
    </source>
</evidence>
<evidence type="ECO:0000313" key="4">
    <source>
        <dbReference type="Proteomes" id="UP000193685"/>
    </source>
</evidence>
<keyword evidence="3" id="KW-0689">Ribosomal protein</keyword>
<dbReference type="InterPro" id="IPR028909">
    <property type="entry name" value="bL21-like"/>
</dbReference>
<keyword evidence="4" id="KW-1185">Reference proteome</keyword>
<dbReference type="AlphaFoldDB" id="A0A1Y2FPB1"/>
<dbReference type="GO" id="GO:0003735">
    <property type="term" value="F:structural constituent of ribosome"/>
    <property type="evidence" value="ECO:0007669"/>
    <property type="project" value="TreeGrafter"/>
</dbReference>
<dbReference type="Pfam" id="PF00829">
    <property type="entry name" value="Ribosomal_L21p"/>
    <property type="match status" value="1"/>
</dbReference>